<dbReference type="InterPro" id="IPR006343">
    <property type="entry name" value="DnaB/C_C"/>
</dbReference>
<organism evidence="5 6">
    <name type="scientific">Leuconostoc pseudomesenteroides</name>
    <dbReference type="NCBI Taxonomy" id="33968"/>
    <lineage>
        <taxon>Bacteria</taxon>
        <taxon>Bacillati</taxon>
        <taxon>Bacillota</taxon>
        <taxon>Bacilli</taxon>
        <taxon>Lactobacillales</taxon>
        <taxon>Lactobacillaceae</taxon>
        <taxon>Leuconostoc</taxon>
    </lineage>
</organism>
<evidence type="ECO:0000259" key="3">
    <source>
        <dbReference type="Pfam" id="PF07261"/>
    </source>
</evidence>
<feature type="domain" description="DnaB/C C-terminal" evidence="3">
    <location>
        <begin position="170"/>
        <end position="247"/>
    </location>
</feature>
<dbReference type="InterPro" id="IPR053162">
    <property type="entry name" value="DnaD"/>
</dbReference>
<evidence type="ECO:0000259" key="4">
    <source>
        <dbReference type="Pfam" id="PF09681"/>
    </source>
</evidence>
<dbReference type="RefSeq" id="WP_010276483.1">
    <property type="nucleotide sequence ID" value="NZ_CP065993.1"/>
</dbReference>
<feature type="region of interest" description="Disordered" evidence="2">
    <location>
        <begin position="270"/>
        <end position="295"/>
    </location>
</feature>
<protein>
    <submittedName>
        <fullName evidence="5">Phage replisome organizer N-terminal domain-containing protein</fullName>
    </submittedName>
</protein>
<dbReference type="Gene3D" id="1.10.10.630">
    <property type="entry name" value="DnaD domain-like"/>
    <property type="match status" value="1"/>
</dbReference>
<dbReference type="NCBIfam" id="TIGR01446">
    <property type="entry name" value="DnaD_dom"/>
    <property type="match status" value="1"/>
</dbReference>
<dbReference type="Pfam" id="PF09681">
    <property type="entry name" value="Phage_rep_org_N"/>
    <property type="match status" value="1"/>
</dbReference>
<name>A0ABT6HCG9_LEUPS</name>
<dbReference type="Proteomes" id="UP001529201">
    <property type="component" value="Unassembled WGS sequence"/>
</dbReference>
<evidence type="ECO:0000256" key="1">
    <source>
        <dbReference type="ARBA" id="ARBA00093462"/>
    </source>
</evidence>
<dbReference type="PANTHER" id="PTHR37293:SF5">
    <property type="entry name" value="DNA REPLICATION PROTEIN"/>
    <property type="match status" value="1"/>
</dbReference>
<gene>
    <name evidence="5" type="ORF">P1N92_04885</name>
</gene>
<dbReference type="NCBIfam" id="TIGR01714">
    <property type="entry name" value="phage_rep_org_N"/>
    <property type="match status" value="1"/>
</dbReference>
<dbReference type="SUPFAM" id="SSF158499">
    <property type="entry name" value="DnaD domain-like"/>
    <property type="match status" value="1"/>
</dbReference>
<sequence>MADNKKYYYIRLKENFFDSDEIKLLESIPNDGYKFSNILLKMYLKSLKYEGRLMFNERIPFNAEMLATVTGHSLGDVTRAIDMFKKFGLIEVLETGEIYMLDIQSFIGKTSTEADRIKAYRKNVEHQKQASVQMYDKRTPEIELEKEIDIETELKPEIKKEPTAYQKIVAVYEKNGFGLVSPIVSEKINDELKDFASESNEDEAVNIITKAMEIAALNSANNFNYVLAITKKWYNKKLFTLKAVEADELKNKSQKASRYGGRRNIVEPQLASVSEPVEEPERELPEWLTDAAKDL</sequence>
<evidence type="ECO:0000256" key="2">
    <source>
        <dbReference type="SAM" id="MobiDB-lite"/>
    </source>
</evidence>
<dbReference type="InterPro" id="IPR010056">
    <property type="entry name" value="Phage_rep_org__N"/>
</dbReference>
<accession>A0ABT6HCG9</accession>
<feature type="domain" description="Phage replisome organiser N-terminal" evidence="4">
    <location>
        <begin position="9"/>
        <end position="126"/>
    </location>
</feature>
<comment type="similarity">
    <text evidence="1">Belongs to the DnaB/DnaD family.</text>
</comment>
<evidence type="ECO:0000313" key="6">
    <source>
        <dbReference type="Proteomes" id="UP001529201"/>
    </source>
</evidence>
<proteinExistence type="inferred from homology"/>
<dbReference type="Pfam" id="PF07261">
    <property type="entry name" value="DnaB_2"/>
    <property type="match status" value="1"/>
</dbReference>
<reference evidence="5 6" key="1">
    <citation type="submission" date="2023-02" db="EMBL/GenBank/DDBJ databases">
        <title>Antimicrobial susceptibility testing and tentative epidemiological cut-off values for Lactobacillaceae family species intended for ingestion.</title>
        <authorList>
            <person name="Noehr-Meldgaard K."/>
            <person name="Struve C."/>
            <person name="Ingmer H."/>
            <person name="Koza A."/>
            <person name="Al-Nakeeb K."/>
            <person name="Agersoe Y."/>
        </authorList>
    </citation>
    <scope>NUCLEOTIDE SEQUENCE [LARGE SCALE GENOMIC DNA]</scope>
    <source>
        <strain evidence="5 6">DSM 20193</strain>
    </source>
</reference>
<comment type="caution">
    <text evidence="5">The sequence shown here is derived from an EMBL/GenBank/DDBJ whole genome shotgun (WGS) entry which is preliminary data.</text>
</comment>
<evidence type="ECO:0000313" key="5">
    <source>
        <dbReference type="EMBL" id="MDG9733455.1"/>
    </source>
</evidence>
<keyword evidence="6" id="KW-1185">Reference proteome</keyword>
<dbReference type="GeneID" id="64344997"/>
<dbReference type="EMBL" id="JARGDN010000004">
    <property type="protein sequence ID" value="MDG9733455.1"/>
    <property type="molecule type" value="Genomic_DNA"/>
</dbReference>
<dbReference type="PANTHER" id="PTHR37293">
    <property type="entry name" value="PHAGE REPLICATION PROTEIN-RELATED"/>
    <property type="match status" value="1"/>
</dbReference>
<dbReference type="InterPro" id="IPR034829">
    <property type="entry name" value="DnaD-like_sf"/>
</dbReference>